<accession>X1B531</accession>
<evidence type="ECO:0000313" key="1">
    <source>
        <dbReference type="EMBL" id="GAG90829.1"/>
    </source>
</evidence>
<gene>
    <name evidence="1" type="ORF">S01H4_46305</name>
</gene>
<reference evidence="1" key="1">
    <citation type="journal article" date="2014" name="Front. Microbiol.">
        <title>High frequency of phylogenetically diverse reductive dehalogenase-homologous genes in deep subseafloor sedimentary metagenomes.</title>
        <authorList>
            <person name="Kawai M."/>
            <person name="Futagami T."/>
            <person name="Toyoda A."/>
            <person name="Takaki Y."/>
            <person name="Nishi S."/>
            <person name="Hori S."/>
            <person name="Arai W."/>
            <person name="Tsubouchi T."/>
            <person name="Morono Y."/>
            <person name="Uchiyama I."/>
            <person name="Ito T."/>
            <person name="Fujiyama A."/>
            <person name="Inagaki F."/>
            <person name="Takami H."/>
        </authorList>
    </citation>
    <scope>NUCLEOTIDE SEQUENCE</scope>
    <source>
        <strain evidence="1">Expedition CK06-06</strain>
    </source>
</reference>
<dbReference type="EMBL" id="BART01025864">
    <property type="protein sequence ID" value="GAG90829.1"/>
    <property type="molecule type" value="Genomic_DNA"/>
</dbReference>
<dbReference type="GO" id="GO:0016491">
    <property type="term" value="F:oxidoreductase activity"/>
    <property type="evidence" value="ECO:0007669"/>
    <property type="project" value="InterPro"/>
</dbReference>
<dbReference type="InterPro" id="IPR012349">
    <property type="entry name" value="Split_barrel_FMN-bd"/>
</dbReference>
<sequence length="64" mass="7132">MAAGDKEYVCSGWGAKTDWYKNITANPFVTVQAGRKIYAAKARRVRDIDETTKITQVMFETGGD</sequence>
<dbReference type="Pfam" id="PF04075">
    <property type="entry name" value="F420H2_quin_red"/>
    <property type="match status" value="1"/>
</dbReference>
<dbReference type="InterPro" id="IPR004378">
    <property type="entry name" value="F420H2_quin_Rdtase"/>
</dbReference>
<organism evidence="1">
    <name type="scientific">marine sediment metagenome</name>
    <dbReference type="NCBI Taxonomy" id="412755"/>
    <lineage>
        <taxon>unclassified sequences</taxon>
        <taxon>metagenomes</taxon>
        <taxon>ecological metagenomes</taxon>
    </lineage>
</organism>
<name>X1B531_9ZZZZ</name>
<comment type="caution">
    <text evidence="1">The sequence shown here is derived from an EMBL/GenBank/DDBJ whole genome shotgun (WGS) entry which is preliminary data.</text>
</comment>
<proteinExistence type="predicted"/>
<dbReference type="AlphaFoldDB" id="X1B531"/>
<protein>
    <recommendedName>
        <fullName evidence="2">Nitroreductase family deazaflavin-dependent oxidoreductase</fullName>
    </recommendedName>
</protein>
<evidence type="ECO:0008006" key="2">
    <source>
        <dbReference type="Google" id="ProtNLM"/>
    </source>
</evidence>
<dbReference type="Gene3D" id="2.30.110.10">
    <property type="entry name" value="Electron Transport, Fmn-binding Protein, Chain A"/>
    <property type="match status" value="1"/>
</dbReference>